<accession>A0A9X2V860</accession>
<comment type="caution">
    <text evidence="2">The sequence shown here is derived from an EMBL/GenBank/DDBJ whole genome shotgun (WGS) entry which is preliminary data.</text>
</comment>
<organism evidence="2 3">
    <name type="scientific">Salinibacter ruber</name>
    <dbReference type="NCBI Taxonomy" id="146919"/>
    <lineage>
        <taxon>Bacteria</taxon>
        <taxon>Pseudomonadati</taxon>
        <taxon>Rhodothermota</taxon>
        <taxon>Rhodothermia</taxon>
        <taxon>Rhodothermales</taxon>
        <taxon>Salinibacteraceae</taxon>
        <taxon>Salinibacter</taxon>
    </lineage>
</organism>
<evidence type="ECO:0000313" key="2">
    <source>
        <dbReference type="EMBL" id="MCS4123112.1"/>
    </source>
</evidence>
<reference evidence="2" key="1">
    <citation type="submission" date="2022-08" db="EMBL/GenBank/DDBJ databases">
        <title>Genomic Encyclopedia of Type Strains, Phase V (KMG-V): Genome sequencing to study the core and pangenomes of soil and plant-associated prokaryotes.</title>
        <authorList>
            <person name="Whitman W."/>
        </authorList>
    </citation>
    <scope>NUCLEOTIDE SEQUENCE</scope>
    <source>
        <strain evidence="2">SP3026</strain>
    </source>
</reference>
<gene>
    <name evidence="2" type="ORF">GGP45_003483</name>
</gene>
<dbReference type="RefSeq" id="WP_259040639.1">
    <property type="nucleotide sequence ID" value="NZ_JANUBL010000019.1"/>
</dbReference>
<feature type="signal peptide" evidence="1">
    <location>
        <begin position="1"/>
        <end position="32"/>
    </location>
</feature>
<evidence type="ECO:0000313" key="3">
    <source>
        <dbReference type="Proteomes" id="UP001155144"/>
    </source>
</evidence>
<name>A0A9X2V860_9BACT</name>
<dbReference type="AlphaFoldDB" id="A0A9X2V860"/>
<evidence type="ECO:0000256" key="1">
    <source>
        <dbReference type="SAM" id="SignalP"/>
    </source>
</evidence>
<sequence length="282" mass="30730">MPSQLRFTGSICPVVLLLGVALSVVGATNALAQDIGEGQGLRLRSDLIQQTTVQPGERLENRVLIENTSDRPRTVSIERSDLTYSFDGSRSFPSPGSVERSNSDWISLSSNLTTVPPDTTLAVGYEIQVPGRSPERRDSLLGSYWSTLIVEPTQTSRQSQGRIQINASVRYSVQIITHIEETGTKSVNLLSTNVRAEGEDRRLIADLKHTGTRSFQPDVYLELYDGGSLVGKYPAEPRLLHPSTSVRYKIPVDGIEAGSYAGVLVIDGGEEALYGAQLDLEL</sequence>
<feature type="chain" id="PRO_5040963699" evidence="1">
    <location>
        <begin position="33"/>
        <end position="282"/>
    </location>
</feature>
<keyword evidence="1" id="KW-0732">Signal</keyword>
<dbReference type="EMBL" id="JANUBL010000019">
    <property type="protein sequence ID" value="MCS4123112.1"/>
    <property type="molecule type" value="Genomic_DNA"/>
</dbReference>
<protein>
    <submittedName>
        <fullName evidence="2">Uncharacterized protein</fullName>
    </submittedName>
</protein>
<dbReference type="Proteomes" id="UP001155144">
    <property type="component" value="Unassembled WGS sequence"/>
</dbReference>
<proteinExistence type="predicted"/>